<keyword evidence="2" id="KW-0072">Autophagy</keyword>
<keyword evidence="6" id="KW-1185">Reference proteome</keyword>
<dbReference type="HOGENOM" id="CLU_245281_0_0_1"/>
<accession>G1MRZ7</accession>
<reference evidence="5" key="3">
    <citation type="submission" date="2025-09" db="UniProtKB">
        <authorList>
            <consortium name="Ensembl"/>
        </authorList>
    </citation>
    <scope>IDENTIFICATION</scope>
</reference>
<dbReference type="InterPro" id="IPR051436">
    <property type="entry name" value="Autophagy-related_EPG5"/>
</dbReference>
<dbReference type="OrthoDB" id="75419at2759"/>
<dbReference type="AlphaFoldDB" id="G1MRZ7"/>
<dbReference type="Bgee" id="ENSMGAG00000001532">
    <property type="expression patterns" value="Expressed in thymus and 17 other cell types or tissues"/>
</dbReference>
<evidence type="ECO:0000259" key="3">
    <source>
        <dbReference type="Pfam" id="PF26103"/>
    </source>
</evidence>
<dbReference type="InterPro" id="IPR059030">
    <property type="entry name" value="TPR_Epg5_mid"/>
</dbReference>
<dbReference type="GO" id="GO:0005737">
    <property type="term" value="C:cytoplasm"/>
    <property type="evidence" value="ECO:0007669"/>
    <property type="project" value="TreeGrafter"/>
</dbReference>
<dbReference type="Pfam" id="PF26573">
    <property type="entry name" value="TPR_Epg5_2"/>
    <property type="match status" value="1"/>
</dbReference>
<reference evidence="5" key="2">
    <citation type="submission" date="2025-08" db="UniProtKB">
        <authorList>
            <consortium name="Ensembl"/>
        </authorList>
    </citation>
    <scope>IDENTIFICATION</scope>
</reference>
<feature type="domain" description="Epg5-like central TPR repeats" evidence="3">
    <location>
        <begin position="585"/>
        <end position="834"/>
    </location>
</feature>
<dbReference type="Proteomes" id="UP000001645">
    <property type="component" value="Chromosome Z"/>
</dbReference>
<comment type="similarity">
    <text evidence="1">Belongs to the EPG5 family.</text>
</comment>
<dbReference type="GO" id="GO:0097352">
    <property type="term" value="P:autophagosome maturation"/>
    <property type="evidence" value="ECO:0007669"/>
    <property type="project" value="TreeGrafter"/>
</dbReference>
<protein>
    <submittedName>
        <fullName evidence="5">Ectopic P-granules 5 autophagy tethering factor</fullName>
    </submittedName>
</protein>
<dbReference type="Pfam" id="PF26103">
    <property type="entry name" value="TPR_Epg5"/>
    <property type="match status" value="1"/>
</dbReference>
<feature type="domain" description="Epg5-like TPR" evidence="4">
    <location>
        <begin position="121"/>
        <end position="327"/>
    </location>
</feature>
<evidence type="ECO:0000313" key="5">
    <source>
        <dbReference type="Ensembl" id="ENSMGAP00000001016.3"/>
    </source>
</evidence>
<reference evidence="5 6" key="1">
    <citation type="journal article" date="2010" name="PLoS Biol.">
        <title>Multi-platform next-generation sequencing of the domestic turkey (Meleagris gallopavo): genome assembly and analysis.</title>
        <authorList>
            <person name="Dalloul R.A."/>
            <person name="Long J.A."/>
            <person name="Zimin A.V."/>
            <person name="Aslam L."/>
            <person name="Beal K."/>
            <person name="Blomberg L.A."/>
            <person name="Bouffard P."/>
            <person name="Burt D.W."/>
            <person name="Crasta O."/>
            <person name="Crooijmans R.P."/>
            <person name="Cooper K."/>
            <person name="Coulombe R.A."/>
            <person name="De S."/>
            <person name="Delany M.E."/>
            <person name="Dodgson J.B."/>
            <person name="Dong J.J."/>
            <person name="Evans C."/>
            <person name="Frederickson K.M."/>
            <person name="Flicek P."/>
            <person name="Florea L."/>
            <person name="Folkerts O."/>
            <person name="Groenen M.A."/>
            <person name="Harkins T.T."/>
            <person name="Herrero J."/>
            <person name="Hoffmann S."/>
            <person name="Megens H.J."/>
            <person name="Jiang A."/>
            <person name="de Jong P."/>
            <person name="Kaiser P."/>
            <person name="Kim H."/>
            <person name="Kim K.W."/>
            <person name="Kim S."/>
            <person name="Langenberger D."/>
            <person name="Lee M.K."/>
            <person name="Lee T."/>
            <person name="Mane S."/>
            <person name="Marcais G."/>
            <person name="Marz M."/>
            <person name="McElroy A.P."/>
            <person name="Modise T."/>
            <person name="Nefedov M."/>
            <person name="Notredame C."/>
            <person name="Paton I.R."/>
            <person name="Payne W.S."/>
            <person name="Pertea G."/>
            <person name="Prickett D."/>
            <person name="Puiu D."/>
            <person name="Qioa D."/>
            <person name="Raineri E."/>
            <person name="Ruffier M."/>
            <person name="Salzberg S.L."/>
            <person name="Schatz M.C."/>
            <person name="Scheuring C."/>
            <person name="Schmidt C.J."/>
            <person name="Schroeder S."/>
            <person name="Searle S.M."/>
            <person name="Smith E.J."/>
            <person name="Smith J."/>
            <person name="Sonstegard T.S."/>
            <person name="Stadler P.F."/>
            <person name="Tafer H."/>
            <person name="Tu Z.J."/>
            <person name="Van Tassell C.P."/>
            <person name="Vilella A.J."/>
            <person name="Williams K.P."/>
            <person name="Yorke J.A."/>
            <person name="Zhang L."/>
            <person name="Zhang H.B."/>
            <person name="Zhang X."/>
            <person name="Zhang Y."/>
            <person name="Reed K.M."/>
        </authorList>
    </citation>
    <scope>NUCLEOTIDE SEQUENCE [LARGE SCALE GENOMIC DNA]</scope>
</reference>
<evidence type="ECO:0000256" key="1">
    <source>
        <dbReference type="ARBA" id="ARBA00010948"/>
    </source>
</evidence>
<dbReference type="InterPro" id="IPR058750">
    <property type="entry name" value="TPR_Epg5"/>
</dbReference>
<evidence type="ECO:0000259" key="4">
    <source>
        <dbReference type="Pfam" id="PF26573"/>
    </source>
</evidence>
<dbReference type="PANTHER" id="PTHR31139">
    <property type="entry name" value="ECTOPIC P GRANULES PROTEIN 5 HOMOLOG"/>
    <property type="match status" value="1"/>
</dbReference>
<dbReference type="GeneTree" id="ENSGT00390000007354"/>
<evidence type="ECO:0000313" key="6">
    <source>
        <dbReference type="Proteomes" id="UP000001645"/>
    </source>
</evidence>
<name>G1MRZ7_MELGA</name>
<evidence type="ECO:0000256" key="2">
    <source>
        <dbReference type="ARBA" id="ARBA00023006"/>
    </source>
</evidence>
<dbReference type="Ensembl" id="ENSMGAT00000001665.3">
    <property type="protein sequence ID" value="ENSMGAP00000001016.3"/>
    <property type="gene ID" value="ENSMGAG00000001532.3"/>
</dbReference>
<proteinExistence type="inferred from homology"/>
<dbReference type="PANTHER" id="PTHR31139:SF4">
    <property type="entry name" value="ECTOPIC P GRANULES PROTEIN 5 HOMOLOG"/>
    <property type="match status" value="1"/>
</dbReference>
<gene>
    <name evidence="5" type="primary">EPG5</name>
</gene>
<organism evidence="5 6">
    <name type="scientific">Meleagris gallopavo</name>
    <name type="common">Wild turkey</name>
    <dbReference type="NCBI Taxonomy" id="9103"/>
    <lineage>
        <taxon>Eukaryota</taxon>
        <taxon>Metazoa</taxon>
        <taxon>Chordata</taxon>
        <taxon>Craniata</taxon>
        <taxon>Vertebrata</taxon>
        <taxon>Euteleostomi</taxon>
        <taxon>Archelosauria</taxon>
        <taxon>Archosauria</taxon>
        <taxon>Dinosauria</taxon>
        <taxon>Saurischia</taxon>
        <taxon>Theropoda</taxon>
        <taxon>Coelurosauria</taxon>
        <taxon>Aves</taxon>
        <taxon>Neognathae</taxon>
        <taxon>Galloanserae</taxon>
        <taxon>Galliformes</taxon>
        <taxon>Phasianidae</taxon>
        <taxon>Meleagridinae</taxon>
        <taxon>Meleagris</taxon>
    </lineage>
</organism>
<sequence length="842" mass="95639">ICQTHIFRSGQPNGVGPTAVLEFWVQVLISQQLWHRDQATLYLLDHLCKAAFQYSQEDCIQKLLYQQHKNALGYHCDKGLLSSLVSWIVAGNVTPSFVEGNANSSQVWFSWMVLNIESIFEEDSQLRRVVERELIINDLSPDQALKKAQTQLKLPVVPSLQRLMIYRWAHQALATPADHPLMPLIWQKFFLLYLHRPGPQYGLPVDGCIGRRFFQSAAHVNLLNEMKQRLTEVADFHHAASKALKMESPVKSSDRSLEKASCLPGYLTSPELHKELVRLCNVFILWLEEESFQKGDTYIPSLPKQYDAHRLAKIMQNQQDLWMEYVNIELIHHEFQEAINLWTQTQLESHTPAAIPAGQTDFTNPLSAKERIMNNLKKFDLPKPPLSLQPMKAPVPVISSASLINQKEAIHLTHTDLKVLQGHAKTAALWESQHVALNSEILDTLPKLYVNREEQITLHLECRGASSKGCQGAALVTIQFEGKHKNEAVSQQLHALRKEVRQLQAEATKPPSLGVVEAAVHVENFITTLINIYKVQPMPAIKKVGISLFFIVVEYVCDETQRNPPTRQFFTSCIEILGQVFISGTKSECKRLLQTILHNRRLCTLLSPYFTPVASPDEFVALYEKVVTFLSEDNSDVVFMLLTKFDLMQWLNVTKPPLSERTRLLESIHLALNACGLEPEEDILMPFNIFCNHWTNLLQYQFPDHYSDFLRLFVQSSSEQLLSPDCWKAALKALGCGSPMTEQGSFKKSDCTESPVLQDAGEILLSAEQVRETIEWLSTSFCKLRLASVDFRTFGLFSKWSPYVPEVNTFLEYLIKRLIETEVVSLAQEPVGSNRVLAGNVS</sequence>